<reference evidence="4" key="1">
    <citation type="submission" date="2024-06" db="EMBL/GenBank/DDBJ databases">
        <authorList>
            <person name="Al-Khalidi N."/>
            <person name="Al-Zurfi S.M."/>
            <person name="Lahuf A."/>
        </authorList>
    </citation>
    <scope>NUCLEOTIDE SEQUENCE</scope>
    <source>
        <strain evidence="4">Karbala-1</strain>
    </source>
</reference>
<proteinExistence type="predicted"/>
<sequence length="322" mass="36561">MQENAVLGVDISKQKFDACLLIGSKERHKVFRNDQEGFEKLVAWCNGHGAEHIHLCLEATGCYSEDIVNFMYDLGHNVSVINPAQIKAFGKSELLRNKTDKSDAAMIARFYIANKPNLWKPASREVRRLRDLYRCLQALKDDKLQQMNRLENKNVDSRCKKATLEVIATIKREIAALEKEIDEHVNNHSHLKNMVENIKTVKGVGHLTAVAVIAEMPSVYNFDNARQFTAFAGLNPGHYQSGSSVSKKSRICKIGSERIRKALYMPAIVVKNTNSYFQKFCQRLASRGKRPKVIIVALMRKLMHIFFGILKKNQPFNGSLVK</sequence>
<feature type="domain" description="Transposase IS110-like N-terminal" evidence="2">
    <location>
        <begin position="7"/>
        <end position="151"/>
    </location>
</feature>
<evidence type="ECO:0000259" key="3">
    <source>
        <dbReference type="Pfam" id="PF02371"/>
    </source>
</evidence>
<evidence type="ECO:0000313" key="4">
    <source>
        <dbReference type="EMBL" id="XCO72518.1"/>
    </source>
</evidence>
<name>A0AAU8MLJ3_9RICK</name>
<organism evidence="4">
    <name type="scientific">Wolbachia endosymbiont of Ephestia elutella</name>
    <dbReference type="NCBI Taxonomy" id="3231696"/>
    <lineage>
        <taxon>Bacteria</taxon>
        <taxon>Pseudomonadati</taxon>
        <taxon>Pseudomonadota</taxon>
        <taxon>Alphaproteobacteria</taxon>
        <taxon>Rickettsiales</taxon>
        <taxon>Anaplasmataceae</taxon>
        <taxon>Wolbachieae</taxon>
        <taxon>Wolbachia</taxon>
    </lineage>
</organism>
<evidence type="ECO:0000259" key="2">
    <source>
        <dbReference type="Pfam" id="PF01548"/>
    </source>
</evidence>
<dbReference type="PANTHER" id="PTHR33055">
    <property type="entry name" value="TRANSPOSASE FOR INSERTION SEQUENCE ELEMENT IS1111A"/>
    <property type="match status" value="1"/>
</dbReference>
<keyword evidence="1" id="KW-0175">Coiled coil</keyword>
<feature type="domain" description="Transposase IS116/IS110/IS902 C-terminal" evidence="3">
    <location>
        <begin position="196"/>
        <end position="281"/>
    </location>
</feature>
<dbReference type="InterPro" id="IPR003346">
    <property type="entry name" value="Transposase_20"/>
</dbReference>
<protein>
    <submittedName>
        <fullName evidence="4">IS110 family transposase</fullName>
    </submittedName>
</protein>
<feature type="coiled-coil region" evidence="1">
    <location>
        <begin position="133"/>
        <end position="194"/>
    </location>
</feature>
<dbReference type="GO" id="GO:0006313">
    <property type="term" value="P:DNA transposition"/>
    <property type="evidence" value="ECO:0007669"/>
    <property type="project" value="InterPro"/>
</dbReference>
<dbReference type="InterPro" id="IPR002525">
    <property type="entry name" value="Transp_IS110-like_N"/>
</dbReference>
<evidence type="ECO:0000256" key="1">
    <source>
        <dbReference type="SAM" id="Coils"/>
    </source>
</evidence>
<dbReference type="GO" id="GO:0003677">
    <property type="term" value="F:DNA binding"/>
    <property type="evidence" value="ECO:0007669"/>
    <property type="project" value="InterPro"/>
</dbReference>
<dbReference type="NCBIfam" id="NF033542">
    <property type="entry name" value="transpos_IS110"/>
    <property type="match status" value="1"/>
</dbReference>
<dbReference type="Pfam" id="PF02371">
    <property type="entry name" value="Transposase_20"/>
    <property type="match status" value="1"/>
</dbReference>
<gene>
    <name evidence="4" type="ORF">ABS251_05150</name>
</gene>
<dbReference type="GO" id="GO:0004803">
    <property type="term" value="F:transposase activity"/>
    <property type="evidence" value="ECO:0007669"/>
    <property type="project" value="InterPro"/>
</dbReference>
<dbReference type="EMBL" id="CP159923">
    <property type="protein sequence ID" value="XCO72518.1"/>
    <property type="molecule type" value="Genomic_DNA"/>
</dbReference>
<dbReference type="Pfam" id="PF01548">
    <property type="entry name" value="DEDD_Tnp_IS110"/>
    <property type="match status" value="1"/>
</dbReference>
<dbReference type="InterPro" id="IPR047650">
    <property type="entry name" value="Transpos_IS110"/>
</dbReference>
<dbReference type="AlphaFoldDB" id="A0AAU8MLJ3"/>
<dbReference type="PANTHER" id="PTHR33055:SF3">
    <property type="entry name" value="PUTATIVE TRANSPOSASE FOR IS117-RELATED"/>
    <property type="match status" value="1"/>
</dbReference>
<accession>A0AAU8MLJ3</accession>